<dbReference type="EMBL" id="JANFQO010000014">
    <property type="protein sequence ID" value="MCQ4166045.1"/>
    <property type="molecule type" value="Genomic_DNA"/>
</dbReference>
<dbReference type="PANTHER" id="PTHR14226:SF29">
    <property type="entry name" value="NEUROPATHY TARGET ESTERASE SWS"/>
    <property type="match status" value="1"/>
</dbReference>
<comment type="subcellular location">
    <subcellularLocation>
        <location evidence="1">Membrane</location>
    </subcellularLocation>
</comment>
<name>A0ABT1QUT7_9GAMM</name>
<sequence length="734" mass="79556">MNFMQTVVAGLALALLPAAGQAKTCLVLGGGGARGAAHIGVLKVLERERIPVDCITGTSMGAIAGGLYSAGYDADAVEAVLKGIDWKDMFRDDPSREELPMRRKEDELRFLGGIELGLKNGSIALPRGMIQGQKLQLLLRRLLLSTLELDNFDQLPIPFRPVATDISNGEKVVFNDGDLAMAIRASMSVPGAFAPIRYRGRLMVDGGIVDNVPIDIARELGGTRLIVVSVGEPLLPEEKLNSPFSIANQMLGTLMKRETDLQIASLDKSSDVLLIPEMGDIGSADFHRSAEAVAAGQAAAEAALPALRRYAVSEAEYAAFQQRHHRPEFDPPLIAFLDVLRGRSRTAAYVEQRLSGNVGKPLDIDQLEKDIGLAYGDGSYERITYNVEQRDGQTGLSVNPVDKGWGPNFLRFGLRLSDDFAGRNSYQLIGEVNFTGLNERGGESRNRIELGRITGLHSEYYQPFGAAGQFYVAPYLEYRAYNFPLSTDATANNALAEFRRSRGTSAVELGYTPNSGWRLSTTLETGYDEVRRRVGPPELGRGVSQTYAGLTFRATRDSLDDSGFPSRGTRLDLSQQLLLNGDDSSLSDVTRLSWDTAFSHGPNRWLLGARLHSAGGSDNLLSTFGSIGGLANLSGFTENQILANQIALGRLVYYRRLTDAEKLVSVPVYLGASLEAGGVWDSREAINREDLIGAGSVFLGIDTFLGPMFLGFGHAEGGNNSFYLSFGPLLRSDP</sequence>
<feature type="domain" description="PNPLA" evidence="8">
    <location>
        <begin position="26"/>
        <end position="218"/>
    </location>
</feature>
<evidence type="ECO:0000256" key="4">
    <source>
        <dbReference type="ARBA" id="ARBA00023098"/>
    </source>
</evidence>
<feature type="short sequence motif" description="GXGXXG" evidence="6">
    <location>
        <begin position="30"/>
        <end position="35"/>
    </location>
</feature>
<keyword evidence="2 6" id="KW-0378">Hydrolase</keyword>
<feature type="active site" description="Nucleophile" evidence="6">
    <location>
        <position position="59"/>
    </location>
</feature>
<accession>A0ABT1QUT7</accession>
<evidence type="ECO:0000256" key="7">
    <source>
        <dbReference type="SAM" id="SignalP"/>
    </source>
</evidence>
<dbReference type="Proteomes" id="UP001165498">
    <property type="component" value="Unassembled WGS sequence"/>
</dbReference>
<keyword evidence="4 6" id="KW-0443">Lipid metabolism</keyword>
<comment type="caution">
    <text evidence="9">The sequence shown here is derived from an EMBL/GenBank/DDBJ whole genome shotgun (WGS) entry which is preliminary data.</text>
</comment>
<keyword evidence="7" id="KW-0732">Signal</keyword>
<evidence type="ECO:0000256" key="3">
    <source>
        <dbReference type="ARBA" id="ARBA00022963"/>
    </source>
</evidence>
<dbReference type="SUPFAM" id="SSF52151">
    <property type="entry name" value="FabD/lysophospholipase-like"/>
    <property type="match status" value="1"/>
</dbReference>
<dbReference type="RefSeq" id="WP_255915237.1">
    <property type="nucleotide sequence ID" value="NZ_JANFQO010000014.1"/>
</dbReference>
<feature type="signal peptide" evidence="7">
    <location>
        <begin position="1"/>
        <end position="22"/>
    </location>
</feature>
<evidence type="ECO:0000256" key="1">
    <source>
        <dbReference type="ARBA" id="ARBA00004370"/>
    </source>
</evidence>
<protein>
    <submittedName>
        <fullName evidence="9">Patatin-like phospholipase family protein</fullName>
    </submittedName>
</protein>
<feature type="short sequence motif" description="DGA/G" evidence="6">
    <location>
        <begin position="205"/>
        <end position="207"/>
    </location>
</feature>
<feature type="active site" description="Proton acceptor" evidence="6">
    <location>
        <position position="205"/>
    </location>
</feature>
<evidence type="ECO:0000256" key="5">
    <source>
        <dbReference type="ARBA" id="ARBA00023136"/>
    </source>
</evidence>
<proteinExistence type="predicted"/>
<feature type="chain" id="PRO_5046074339" evidence="7">
    <location>
        <begin position="23"/>
        <end position="734"/>
    </location>
</feature>
<evidence type="ECO:0000313" key="10">
    <source>
        <dbReference type="Proteomes" id="UP001165498"/>
    </source>
</evidence>
<dbReference type="Gene3D" id="3.40.1090.10">
    <property type="entry name" value="Cytosolic phospholipase A2 catalytic domain"/>
    <property type="match status" value="2"/>
</dbReference>
<organism evidence="9 10">
    <name type="scientific">Tahibacter harae</name>
    <dbReference type="NCBI Taxonomy" id="2963937"/>
    <lineage>
        <taxon>Bacteria</taxon>
        <taxon>Pseudomonadati</taxon>
        <taxon>Pseudomonadota</taxon>
        <taxon>Gammaproteobacteria</taxon>
        <taxon>Lysobacterales</taxon>
        <taxon>Rhodanobacteraceae</taxon>
        <taxon>Tahibacter</taxon>
    </lineage>
</organism>
<dbReference type="Pfam" id="PF01103">
    <property type="entry name" value="Omp85"/>
    <property type="match status" value="1"/>
</dbReference>
<evidence type="ECO:0000256" key="2">
    <source>
        <dbReference type="ARBA" id="ARBA00022801"/>
    </source>
</evidence>
<keyword evidence="5" id="KW-0472">Membrane</keyword>
<dbReference type="InterPro" id="IPR000184">
    <property type="entry name" value="Bac_surfAg_D15"/>
</dbReference>
<dbReference type="PANTHER" id="PTHR14226">
    <property type="entry name" value="NEUROPATHY TARGET ESTERASE/SWISS CHEESE D.MELANOGASTER"/>
    <property type="match status" value="1"/>
</dbReference>
<reference evidence="9" key="1">
    <citation type="submission" date="2022-07" db="EMBL/GenBank/DDBJ databases">
        <title>Tahibacter sp., a new gammaproteobacterium isolated from the silt sample collected at pig farm.</title>
        <authorList>
            <person name="Chen H."/>
        </authorList>
    </citation>
    <scope>NUCLEOTIDE SEQUENCE</scope>
    <source>
        <strain evidence="9">P2K</strain>
    </source>
</reference>
<feature type="short sequence motif" description="GXSXG" evidence="6">
    <location>
        <begin position="57"/>
        <end position="61"/>
    </location>
</feature>
<keyword evidence="10" id="KW-1185">Reference proteome</keyword>
<keyword evidence="3 6" id="KW-0442">Lipid degradation</keyword>
<dbReference type="PROSITE" id="PS51635">
    <property type="entry name" value="PNPLA"/>
    <property type="match status" value="1"/>
</dbReference>
<dbReference type="Gene3D" id="2.40.160.50">
    <property type="entry name" value="membrane protein fhac: a member of the omp85/tpsb transporter family"/>
    <property type="match status" value="1"/>
</dbReference>
<dbReference type="InterPro" id="IPR016035">
    <property type="entry name" value="Acyl_Trfase/lysoPLipase"/>
</dbReference>
<evidence type="ECO:0000259" key="8">
    <source>
        <dbReference type="PROSITE" id="PS51635"/>
    </source>
</evidence>
<evidence type="ECO:0000256" key="6">
    <source>
        <dbReference type="PROSITE-ProRule" id="PRU01161"/>
    </source>
</evidence>
<dbReference type="InterPro" id="IPR002641">
    <property type="entry name" value="PNPLA_dom"/>
</dbReference>
<evidence type="ECO:0000313" key="9">
    <source>
        <dbReference type="EMBL" id="MCQ4166045.1"/>
    </source>
</evidence>
<dbReference type="Pfam" id="PF01734">
    <property type="entry name" value="Patatin"/>
    <property type="match status" value="1"/>
</dbReference>
<gene>
    <name evidence="9" type="ORF">NM961_15085</name>
</gene>
<dbReference type="InterPro" id="IPR050301">
    <property type="entry name" value="NTE"/>
</dbReference>